<dbReference type="EMBL" id="JANPWB010000011">
    <property type="protein sequence ID" value="KAJ1126748.1"/>
    <property type="molecule type" value="Genomic_DNA"/>
</dbReference>
<accession>A0AAV7PLU2</accession>
<evidence type="ECO:0000313" key="1">
    <source>
        <dbReference type="EMBL" id="KAJ1126748.1"/>
    </source>
</evidence>
<reference evidence="1" key="1">
    <citation type="journal article" date="2022" name="bioRxiv">
        <title>Sequencing and chromosome-scale assembly of the giantPleurodeles waltlgenome.</title>
        <authorList>
            <person name="Brown T."/>
            <person name="Elewa A."/>
            <person name="Iarovenko S."/>
            <person name="Subramanian E."/>
            <person name="Araus A.J."/>
            <person name="Petzold A."/>
            <person name="Susuki M."/>
            <person name="Suzuki K.-i.T."/>
            <person name="Hayashi T."/>
            <person name="Toyoda A."/>
            <person name="Oliveira C."/>
            <person name="Osipova E."/>
            <person name="Leigh N.D."/>
            <person name="Simon A."/>
            <person name="Yun M.H."/>
        </authorList>
    </citation>
    <scope>NUCLEOTIDE SEQUENCE</scope>
    <source>
        <strain evidence="1">20211129_DDA</strain>
        <tissue evidence="1">Liver</tissue>
    </source>
</reference>
<proteinExistence type="predicted"/>
<dbReference type="Proteomes" id="UP001066276">
    <property type="component" value="Chromosome 7"/>
</dbReference>
<protein>
    <submittedName>
        <fullName evidence="1">Uncharacterized protein</fullName>
    </submittedName>
</protein>
<comment type="caution">
    <text evidence="1">The sequence shown here is derived from an EMBL/GenBank/DDBJ whole genome shotgun (WGS) entry which is preliminary data.</text>
</comment>
<dbReference type="AlphaFoldDB" id="A0AAV7PLU2"/>
<evidence type="ECO:0000313" key="2">
    <source>
        <dbReference type="Proteomes" id="UP001066276"/>
    </source>
</evidence>
<gene>
    <name evidence="1" type="ORF">NDU88_005154</name>
</gene>
<organism evidence="1 2">
    <name type="scientific">Pleurodeles waltl</name>
    <name type="common">Iberian ribbed newt</name>
    <dbReference type="NCBI Taxonomy" id="8319"/>
    <lineage>
        <taxon>Eukaryota</taxon>
        <taxon>Metazoa</taxon>
        <taxon>Chordata</taxon>
        <taxon>Craniata</taxon>
        <taxon>Vertebrata</taxon>
        <taxon>Euteleostomi</taxon>
        <taxon>Amphibia</taxon>
        <taxon>Batrachia</taxon>
        <taxon>Caudata</taxon>
        <taxon>Salamandroidea</taxon>
        <taxon>Salamandridae</taxon>
        <taxon>Pleurodelinae</taxon>
        <taxon>Pleurodeles</taxon>
    </lineage>
</organism>
<keyword evidence="2" id="KW-1185">Reference proteome</keyword>
<sequence length="138" mass="15220">MEGRAHAEGGKEEVTEPGYRLIWHGQRAPVGHDADSGELSVAWWPRGEEMAGSWMAIWIMRGLGAHALTGPVKEAFSVLWDGRGSAPASVTALEKQRLDMEEWQRELSMASWQQQVEDHGVYAEVPAALVTQTRTPGL</sequence>
<name>A0AAV7PLU2_PLEWA</name>